<dbReference type="RefSeq" id="WP_238978491.1">
    <property type="nucleotide sequence ID" value="NZ_JABFUC010000015.1"/>
</dbReference>
<keyword evidence="2" id="KW-1185">Reference proteome</keyword>
<dbReference type="Gene3D" id="3.30.70.100">
    <property type="match status" value="1"/>
</dbReference>
<dbReference type="Pfam" id="PF07237">
    <property type="entry name" value="DUF1428"/>
    <property type="match status" value="1"/>
</dbReference>
<evidence type="ECO:0000313" key="1">
    <source>
        <dbReference type="EMBL" id="MCG6659343.1"/>
    </source>
</evidence>
<dbReference type="EMBL" id="JABFUC010000015">
    <property type="protein sequence ID" value="MCG6659343.1"/>
    <property type="molecule type" value="Genomic_DNA"/>
</dbReference>
<accession>A0ABS9PC53</accession>
<protein>
    <submittedName>
        <fullName evidence="1">DUF1428 domain-containing protein</fullName>
    </submittedName>
</protein>
<dbReference type="Proteomes" id="UP000814385">
    <property type="component" value="Unassembled WGS sequence"/>
</dbReference>
<comment type="caution">
    <text evidence="1">The sequence shown here is derived from an EMBL/GenBank/DDBJ whole genome shotgun (WGS) entry which is preliminary data.</text>
</comment>
<sequence>MSYVDGFIIPVPLERLDDYLRFTRHAGEVWKEYGALEYVECVADDLKSGEDASFAQSVRLEPGETVIFAWVRYASRQERDRILAQVMDDPRLADTLDRANLPFDARRLFWGGFRERIRL</sequence>
<evidence type="ECO:0000313" key="2">
    <source>
        <dbReference type="Proteomes" id="UP000814385"/>
    </source>
</evidence>
<proteinExistence type="predicted"/>
<dbReference type="PIRSF" id="PIRSF007028">
    <property type="entry name" value="UCP007028"/>
    <property type="match status" value="1"/>
</dbReference>
<gene>
    <name evidence="1" type="ORF">HOP52_16425</name>
</gene>
<dbReference type="SUPFAM" id="SSF54909">
    <property type="entry name" value="Dimeric alpha+beta barrel"/>
    <property type="match status" value="1"/>
</dbReference>
<dbReference type="InterPro" id="IPR011008">
    <property type="entry name" value="Dimeric_a/b-barrel"/>
</dbReference>
<name>A0ABS9PC53_9GAMM</name>
<organism evidence="1 2">
    <name type="scientific">Billgrantia campisalis</name>
    <dbReference type="NCBI Taxonomy" id="74661"/>
    <lineage>
        <taxon>Bacteria</taxon>
        <taxon>Pseudomonadati</taxon>
        <taxon>Pseudomonadota</taxon>
        <taxon>Gammaproteobacteria</taxon>
        <taxon>Oceanospirillales</taxon>
        <taxon>Halomonadaceae</taxon>
        <taxon>Billgrantia</taxon>
    </lineage>
</organism>
<dbReference type="InterPro" id="IPR009874">
    <property type="entry name" value="DUF1428"/>
</dbReference>
<reference evidence="1 2" key="1">
    <citation type="submission" date="2020-05" db="EMBL/GenBank/DDBJ databases">
        <title>Comparative genomic analysis of denitrifying bacteria from Halomonas genus.</title>
        <authorList>
            <person name="Wang L."/>
            <person name="Shao Z."/>
        </authorList>
    </citation>
    <scope>NUCLEOTIDE SEQUENCE [LARGE SCALE GENOMIC DNA]</scope>
    <source>
        <strain evidence="1 2">A4</strain>
    </source>
</reference>